<protein>
    <submittedName>
        <fullName evidence="2">Putative zincin peptidase</fullName>
    </submittedName>
</protein>
<reference evidence="2 3" key="1">
    <citation type="submission" date="2019-03" db="EMBL/GenBank/DDBJ databases">
        <title>Genomic Encyclopedia of Type Strains, Phase IV (KMG-IV): sequencing the most valuable type-strain genomes for metagenomic binning, comparative biology and taxonomic classification.</title>
        <authorList>
            <person name="Goeker M."/>
        </authorList>
    </citation>
    <scope>NUCLEOTIDE SEQUENCE [LARGE SCALE GENOMIC DNA]</scope>
    <source>
        <strain evidence="2 3">DSM 29487</strain>
    </source>
</reference>
<feature type="transmembrane region" description="Helical" evidence="1">
    <location>
        <begin position="146"/>
        <end position="173"/>
    </location>
</feature>
<evidence type="ECO:0000313" key="2">
    <source>
        <dbReference type="EMBL" id="TCW00752.1"/>
    </source>
</evidence>
<name>A0A4R3Z812_9FIRM</name>
<feature type="transmembrane region" description="Helical" evidence="1">
    <location>
        <begin position="58"/>
        <end position="79"/>
    </location>
</feature>
<dbReference type="EMBL" id="SMCQ01000006">
    <property type="protein sequence ID" value="TCW00752.1"/>
    <property type="molecule type" value="Genomic_DNA"/>
</dbReference>
<evidence type="ECO:0000313" key="3">
    <source>
        <dbReference type="Proteomes" id="UP000295515"/>
    </source>
</evidence>
<evidence type="ECO:0000256" key="1">
    <source>
        <dbReference type="SAM" id="Phobius"/>
    </source>
</evidence>
<feature type="transmembrane region" description="Helical" evidence="1">
    <location>
        <begin position="30"/>
        <end position="52"/>
    </location>
</feature>
<keyword evidence="1" id="KW-1133">Transmembrane helix</keyword>
<comment type="caution">
    <text evidence="2">The sequence shown here is derived from an EMBL/GenBank/DDBJ whole genome shotgun (WGS) entry which is preliminary data.</text>
</comment>
<accession>A0A4R3Z812</accession>
<dbReference type="Pfam" id="PF11667">
    <property type="entry name" value="DUF3267"/>
    <property type="match status" value="1"/>
</dbReference>
<keyword evidence="3" id="KW-1185">Reference proteome</keyword>
<dbReference type="InterPro" id="IPR021683">
    <property type="entry name" value="DUF3267"/>
</dbReference>
<keyword evidence="1" id="KW-0472">Membrane</keyword>
<dbReference type="Proteomes" id="UP000295515">
    <property type="component" value="Unassembled WGS sequence"/>
</dbReference>
<organism evidence="2 3">
    <name type="scientific">Longibaculum muris</name>
    <dbReference type="NCBI Taxonomy" id="1796628"/>
    <lineage>
        <taxon>Bacteria</taxon>
        <taxon>Bacillati</taxon>
        <taxon>Bacillota</taxon>
        <taxon>Erysipelotrichia</taxon>
        <taxon>Erysipelotrichales</taxon>
        <taxon>Coprobacillaceae</taxon>
        <taxon>Longibaculum</taxon>
    </lineage>
</organism>
<proteinExistence type="predicted"/>
<gene>
    <name evidence="2" type="ORF">EDD60_10692</name>
</gene>
<dbReference type="GeneID" id="98915052"/>
<feature type="transmembrane region" description="Helical" evidence="1">
    <location>
        <begin position="119"/>
        <end position="140"/>
    </location>
</feature>
<keyword evidence="1" id="KW-0812">Transmembrane</keyword>
<sequence>MAIRFKGKLKNDNLLELADISHYHKIKRNFLDYFFTFCILLFPLYCGLRLLIGPYKGPVSNILFGDIIGLIIVVLLMIIHEYLHAMQFSKNQNVTIWYKGFMMMTYCTEEKNPKSYIKLLLLPNIIIALPIAILTIYLYYTCTQLLFIKVFGLCSCIIILGTINDLSYAIYLIRNFKKIKSVRLNQQNIYYQ</sequence>
<dbReference type="AlphaFoldDB" id="A0A4R3Z812"/>
<dbReference type="RefSeq" id="WP_066446847.1">
    <property type="nucleotide sequence ID" value="NZ_JANKBF010000004.1"/>
</dbReference>